<dbReference type="Pfam" id="PF00108">
    <property type="entry name" value="Thiolase_N"/>
    <property type="match status" value="1"/>
</dbReference>
<dbReference type="AlphaFoldDB" id="A0A7X6I8Y6"/>
<dbReference type="SUPFAM" id="SSF53901">
    <property type="entry name" value="Thiolase-like"/>
    <property type="match status" value="2"/>
</dbReference>
<name>A0A7X6I8Y6_9BURK</name>
<dbReference type="Proteomes" id="UP000521868">
    <property type="component" value="Unassembled WGS sequence"/>
</dbReference>
<dbReference type="InterPro" id="IPR002155">
    <property type="entry name" value="Thiolase"/>
</dbReference>
<dbReference type="PIRSF" id="PIRSF000429">
    <property type="entry name" value="Ac-CoA_Ac_transf"/>
    <property type="match status" value="1"/>
</dbReference>
<dbReference type="CDD" id="cd00829">
    <property type="entry name" value="SCP-x_thiolase"/>
    <property type="match status" value="1"/>
</dbReference>
<dbReference type="RefSeq" id="WP_168110010.1">
    <property type="nucleotide sequence ID" value="NZ_VTOX01000013.1"/>
</dbReference>
<protein>
    <submittedName>
        <fullName evidence="3">Thiolase family protein</fullName>
    </submittedName>
</protein>
<evidence type="ECO:0000259" key="2">
    <source>
        <dbReference type="Pfam" id="PF22691"/>
    </source>
</evidence>
<accession>A0A7X6I8Y6</accession>
<dbReference type="InterPro" id="IPR055140">
    <property type="entry name" value="Thiolase_C_2"/>
</dbReference>
<dbReference type="PANTHER" id="PTHR42870">
    <property type="entry name" value="ACETYL-COA C-ACETYLTRANSFERASE"/>
    <property type="match status" value="1"/>
</dbReference>
<sequence length="397" mass="42480">MTRPVAVIGGAAVPCGKLMEKPDVPVQVLEHEVLARCVLDAVEDAGIEKTRIGSLVFSHPRVYTRQLYFATFMAHYLRLPADGIVMEVLGNGMTGGLAFDQAIDQVASGRADVALALGTSFELGADTAAHLNNTMRATGDVDFQSSCGFTPIAWYAMDAVRYMHEFGATREQIAMVAVKNRSHAVHNPLAQYRKPITLEEVLNQRMIVEPLGLLEVPPRSDGAVCVVVASEEVARQTGRPYARVRGRGFHHEGAHQISEVPSDMTAFTPATIAAQRAYAQAGVKASDMDFAEIYAPCTIVEVCVSEAISLVARGQGAAAAAAGETTLGGRIPICTSGGLQSRGHPPYVTPLYSVIEALEQLRHRAGERQVRDAALGLTICELGNYNAALMHVMEAVA</sequence>
<feature type="domain" description="Thiolase N-terminal" evidence="1">
    <location>
        <begin position="6"/>
        <end position="231"/>
    </location>
</feature>
<dbReference type="GO" id="GO:0003988">
    <property type="term" value="F:acetyl-CoA C-acyltransferase activity"/>
    <property type="evidence" value="ECO:0007669"/>
    <property type="project" value="UniProtKB-ARBA"/>
</dbReference>
<keyword evidence="4" id="KW-1185">Reference proteome</keyword>
<organism evidence="3 4">
    <name type="scientific">Ramlibacter lithotrophicus</name>
    <dbReference type="NCBI Taxonomy" id="2606681"/>
    <lineage>
        <taxon>Bacteria</taxon>
        <taxon>Pseudomonadati</taxon>
        <taxon>Pseudomonadota</taxon>
        <taxon>Betaproteobacteria</taxon>
        <taxon>Burkholderiales</taxon>
        <taxon>Comamonadaceae</taxon>
        <taxon>Ramlibacter</taxon>
    </lineage>
</organism>
<reference evidence="3 4" key="1">
    <citation type="journal article" date="2020" name="Nature">
        <title>Bacterial chemolithoautotrophy via manganese oxidation.</title>
        <authorList>
            <person name="Yu H."/>
            <person name="Leadbetter J.R."/>
        </authorList>
    </citation>
    <scope>NUCLEOTIDE SEQUENCE [LARGE SCALE GENOMIC DNA]</scope>
    <source>
        <strain evidence="3 4">RBP-1</strain>
    </source>
</reference>
<dbReference type="PANTHER" id="PTHR42870:SF1">
    <property type="entry name" value="NON-SPECIFIC LIPID-TRANSFER PROTEIN-LIKE 2"/>
    <property type="match status" value="1"/>
</dbReference>
<dbReference type="InterPro" id="IPR016039">
    <property type="entry name" value="Thiolase-like"/>
</dbReference>
<dbReference type="Pfam" id="PF22691">
    <property type="entry name" value="Thiolase_C_1"/>
    <property type="match status" value="1"/>
</dbReference>
<comment type="caution">
    <text evidence="3">The sequence shown here is derived from an EMBL/GenBank/DDBJ whole genome shotgun (WGS) entry which is preliminary data.</text>
</comment>
<feature type="domain" description="Thiolase C-terminal" evidence="2">
    <location>
        <begin position="261"/>
        <end position="393"/>
    </location>
</feature>
<proteinExistence type="predicted"/>
<evidence type="ECO:0000259" key="1">
    <source>
        <dbReference type="Pfam" id="PF00108"/>
    </source>
</evidence>
<dbReference type="EMBL" id="VTOX01000013">
    <property type="protein sequence ID" value="NKE68873.1"/>
    <property type="molecule type" value="Genomic_DNA"/>
</dbReference>
<evidence type="ECO:0000313" key="4">
    <source>
        <dbReference type="Proteomes" id="UP000521868"/>
    </source>
</evidence>
<gene>
    <name evidence="3" type="ORF">RAMLITH_23920</name>
</gene>
<evidence type="ECO:0000313" key="3">
    <source>
        <dbReference type="EMBL" id="NKE68873.1"/>
    </source>
</evidence>
<dbReference type="Gene3D" id="3.40.47.10">
    <property type="match status" value="1"/>
</dbReference>
<dbReference type="InterPro" id="IPR020616">
    <property type="entry name" value="Thiolase_N"/>
</dbReference>